<evidence type="ECO:0000259" key="10">
    <source>
        <dbReference type="PROSITE" id="PS50110"/>
    </source>
</evidence>
<accession>A0A174Q5B9</accession>
<keyword evidence="6" id="KW-0804">Transcription</keyword>
<dbReference type="Proteomes" id="UP000260828">
    <property type="component" value="Unassembled WGS sequence"/>
</dbReference>
<reference evidence="13" key="3">
    <citation type="journal article" date="2018" name="BMC Genomics">
        <title>Whole genome sequencing and function prediction of 133 gut anaerobes isolated from chicken caecum in pure cultures.</title>
        <authorList>
            <person name="Medvecky M."/>
            <person name="Cejkova D."/>
            <person name="Polansky O."/>
            <person name="Karasova D."/>
            <person name="Kubasova T."/>
            <person name="Cizek A."/>
            <person name="Rychlik I."/>
        </authorList>
    </citation>
    <scope>NUCLEOTIDE SEQUENCE</scope>
    <source>
        <strain evidence="13">An175</strain>
    </source>
</reference>
<keyword evidence="3" id="KW-0902">Two-component regulatory system</keyword>
<gene>
    <name evidence="12" type="primary">cusR</name>
    <name evidence="13" type="ORF">B5F11_09125</name>
    <name evidence="14" type="ORF">DXC40_16790</name>
    <name evidence="12" type="ORF">ERS852551_01507</name>
</gene>
<dbReference type="EMBL" id="NFKP01000009">
    <property type="protein sequence ID" value="OUP69499.1"/>
    <property type="molecule type" value="Genomic_DNA"/>
</dbReference>
<dbReference type="EMBL" id="CZBE01000009">
    <property type="protein sequence ID" value="CUP66128.1"/>
    <property type="molecule type" value="Genomic_DNA"/>
</dbReference>
<keyword evidence="2 8" id="KW-0597">Phosphoprotein</keyword>
<evidence type="ECO:0000313" key="15">
    <source>
        <dbReference type="Proteomes" id="UP000095765"/>
    </source>
</evidence>
<dbReference type="Pfam" id="PF00072">
    <property type="entry name" value="Response_reg"/>
    <property type="match status" value="1"/>
</dbReference>
<dbReference type="GO" id="GO:0000156">
    <property type="term" value="F:phosphorelay response regulator activity"/>
    <property type="evidence" value="ECO:0007669"/>
    <property type="project" value="TreeGrafter"/>
</dbReference>
<dbReference type="GO" id="GO:0032993">
    <property type="term" value="C:protein-DNA complex"/>
    <property type="evidence" value="ECO:0007669"/>
    <property type="project" value="TreeGrafter"/>
</dbReference>
<evidence type="ECO:0000256" key="5">
    <source>
        <dbReference type="ARBA" id="ARBA00023125"/>
    </source>
</evidence>
<dbReference type="PROSITE" id="PS51755">
    <property type="entry name" value="OMPR_PHOB"/>
    <property type="match status" value="1"/>
</dbReference>
<evidence type="ECO:0000256" key="3">
    <source>
        <dbReference type="ARBA" id="ARBA00023012"/>
    </source>
</evidence>
<evidence type="ECO:0000256" key="4">
    <source>
        <dbReference type="ARBA" id="ARBA00023015"/>
    </source>
</evidence>
<proteinExistence type="predicted"/>
<dbReference type="GO" id="GO:0000976">
    <property type="term" value="F:transcription cis-regulatory region binding"/>
    <property type="evidence" value="ECO:0007669"/>
    <property type="project" value="TreeGrafter"/>
</dbReference>
<evidence type="ECO:0000313" key="14">
    <source>
        <dbReference type="EMBL" id="RGE65413.1"/>
    </source>
</evidence>
<sequence>MRILVADDERELLDITVKRLKAQGYAVDGCDNGDDAAYYLEQTPYDLAILDIMMPGRDGLSILRGLRAAGRTLPVLLLTALDAVGDRVSGLDAGADDYLTKPFAFDELLARIRVLLRRSSSDKAVVLTAEDLTMELSTRTVRRAGQEITLSSKEYAILEYLLRNKGVVLSRAQLESHVWDYDFEGGSNIVDVYVRYLRRKIDDPFEKKLIQTVRGVGYTIRQTP</sequence>
<dbReference type="EMBL" id="QVME01000013">
    <property type="protein sequence ID" value="RGE65413.1"/>
    <property type="molecule type" value="Genomic_DNA"/>
</dbReference>
<dbReference type="AlphaFoldDB" id="A0A174Q5B9"/>
<dbReference type="SUPFAM" id="SSF52172">
    <property type="entry name" value="CheY-like"/>
    <property type="match status" value="1"/>
</dbReference>
<reference evidence="16" key="2">
    <citation type="submission" date="2017-04" db="EMBL/GenBank/DDBJ databases">
        <title>Function of individual gut microbiota members based on whole genome sequencing of pure cultures obtained from chicken caecum.</title>
        <authorList>
            <person name="Medvecky M."/>
            <person name="Cejkova D."/>
            <person name="Polansky O."/>
            <person name="Karasova D."/>
            <person name="Kubasova T."/>
            <person name="Cizek A."/>
            <person name="Rychlik I."/>
        </authorList>
    </citation>
    <scope>NUCLEOTIDE SEQUENCE [LARGE SCALE GENOMIC DNA]</scope>
    <source>
        <strain evidence="16">An175</strain>
    </source>
</reference>
<dbReference type="GeneID" id="72462547"/>
<dbReference type="InterPro" id="IPR039420">
    <property type="entry name" value="WalR-like"/>
</dbReference>
<dbReference type="Gene3D" id="1.10.10.10">
    <property type="entry name" value="Winged helix-like DNA-binding domain superfamily/Winged helix DNA-binding domain"/>
    <property type="match status" value="1"/>
</dbReference>
<dbReference type="OrthoDB" id="9790442at2"/>
<keyword evidence="5 9" id="KW-0238">DNA-binding</keyword>
<evidence type="ECO:0000256" key="1">
    <source>
        <dbReference type="ARBA" id="ARBA00018672"/>
    </source>
</evidence>
<dbReference type="RefSeq" id="WP_006874306.1">
    <property type="nucleotide sequence ID" value="NZ_CABIWA010000012.1"/>
</dbReference>
<dbReference type="GO" id="GO:0006355">
    <property type="term" value="P:regulation of DNA-templated transcription"/>
    <property type="evidence" value="ECO:0007669"/>
    <property type="project" value="InterPro"/>
</dbReference>
<dbReference type="InterPro" id="IPR001867">
    <property type="entry name" value="OmpR/PhoB-type_DNA-bd"/>
</dbReference>
<dbReference type="GO" id="GO:0005829">
    <property type="term" value="C:cytosol"/>
    <property type="evidence" value="ECO:0007669"/>
    <property type="project" value="TreeGrafter"/>
</dbReference>
<dbReference type="FunFam" id="3.40.50.2300:FF:000002">
    <property type="entry name" value="DNA-binding response regulator PhoP"/>
    <property type="match status" value="1"/>
</dbReference>
<evidence type="ECO:0000259" key="11">
    <source>
        <dbReference type="PROSITE" id="PS51755"/>
    </source>
</evidence>
<dbReference type="PANTHER" id="PTHR48111">
    <property type="entry name" value="REGULATOR OF RPOS"/>
    <property type="match status" value="1"/>
</dbReference>
<dbReference type="FunFam" id="1.10.10.10:FF:000005">
    <property type="entry name" value="Two-component system response regulator"/>
    <property type="match status" value="1"/>
</dbReference>
<dbReference type="PANTHER" id="PTHR48111:SF22">
    <property type="entry name" value="REGULATOR OF RPOS"/>
    <property type="match status" value="1"/>
</dbReference>
<feature type="domain" description="Response regulatory" evidence="10">
    <location>
        <begin position="2"/>
        <end position="116"/>
    </location>
</feature>
<feature type="domain" description="OmpR/PhoB-type" evidence="11">
    <location>
        <begin position="124"/>
        <end position="222"/>
    </location>
</feature>
<comment type="function">
    <text evidence="7">May play the central regulatory role in sporulation. It may be an element of the effector pathway responsible for the activation of sporulation genes in response to nutritional stress. Spo0A may act in concert with spo0H (a sigma factor) to control the expression of some genes that are critical to the sporulation process.</text>
</comment>
<dbReference type="Gene3D" id="6.10.250.690">
    <property type="match status" value="1"/>
</dbReference>
<dbReference type="Gene3D" id="3.40.50.2300">
    <property type="match status" value="1"/>
</dbReference>
<dbReference type="PROSITE" id="PS50110">
    <property type="entry name" value="RESPONSE_REGULATORY"/>
    <property type="match status" value="1"/>
</dbReference>
<dbReference type="SMART" id="SM00448">
    <property type="entry name" value="REC"/>
    <property type="match status" value="1"/>
</dbReference>
<dbReference type="Pfam" id="PF00486">
    <property type="entry name" value="Trans_reg_C"/>
    <property type="match status" value="1"/>
</dbReference>
<dbReference type="InterPro" id="IPR011006">
    <property type="entry name" value="CheY-like_superfamily"/>
</dbReference>
<dbReference type="Proteomes" id="UP000196386">
    <property type="component" value="Unassembled WGS sequence"/>
</dbReference>
<dbReference type="CDD" id="cd00383">
    <property type="entry name" value="trans_reg_C"/>
    <property type="match status" value="1"/>
</dbReference>
<dbReference type="Proteomes" id="UP000095765">
    <property type="component" value="Unassembled WGS sequence"/>
</dbReference>
<evidence type="ECO:0000313" key="13">
    <source>
        <dbReference type="EMBL" id="OUP69499.1"/>
    </source>
</evidence>
<evidence type="ECO:0000313" key="17">
    <source>
        <dbReference type="Proteomes" id="UP000260828"/>
    </source>
</evidence>
<reference evidence="14 17" key="4">
    <citation type="submission" date="2018-08" db="EMBL/GenBank/DDBJ databases">
        <title>A genome reference for cultivated species of the human gut microbiota.</title>
        <authorList>
            <person name="Zou Y."/>
            <person name="Xue W."/>
            <person name="Luo G."/>
        </authorList>
    </citation>
    <scope>NUCLEOTIDE SEQUENCE [LARGE SCALE GENOMIC DNA]</scope>
    <source>
        <strain evidence="14 17">TF05-12AC</strain>
    </source>
</reference>
<organism evidence="12 15">
    <name type="scientific">Anaerotruncus colihominis</name>
    <dbReference type="NCBI Taxonomy" id="169435"/>
    <lineage>
        <taxon>Bacteria</taxon>
        <taxon>Bacillati</taxon>
        <taxon>Bacillota</taxon>
        <taxon>Clostridia</taxon>
        <taxon>Eubacteriales</taxon>
        <taxon>Oscillospiraceae</taxon>
        <taxon>Anaerotruncus</taxon>
    </lineage>
</organism>
<keyword evidence="4" id="KW-0805">Transcription regulation</keyword>
<evidence type="ECO:0000256" key="6">
    <source>
        <dbReference type="ARBA" id="ARBA00023163"/>
    </source>
</evidence>
<evidence type="ECO:0000256" key="9">
    <source>
        <dbReference type="PROSITE-ProRule" id="PRU01091"/>
    </source>
</evidence>
<evidence type="ECO:0000256" key="2">
    <source>
        <dbReference type="ARBA" id="ARBA00022553"/>
    </source>
</evidence>
<reference evidence="12 15" key="1">
    <citation type="submission" date="2015-09" db="EMBL/GenBank/DDBJ databases">
        <authorList>
            <consortium name="Pathogen Informatics"/>
        </authorList>
    </citation>
    <scope>NUCLEOTIDE SEQUENCE [LARGE SCALE GENOMIC DNA]</scope>
    <source>
        <strain evidence="12 15">2789STDY5834939</strain>
    </source>
</reference>
<evidence type="ECO:0000313" key="12">
    <source>
        <dbReference type="EMBL" id="CUP66128.1"/>
    </source>
</evidence>
<dbReference type="InterPro" id="IPR036388">
    <property type="entry name" value="WH-like_DNA-bd_sf"/>
</dbReference>
<dbReference type="InterPro" id="IPR001789">
    <property type="entry name" value="Sig_transdc_resp-reg_receiver"/>
</dbReference>
<feature type="modified residue" description="4-aspartylphosphate" evidence="8">
    <location>
        <position position="51"/>
    </location>
</feature>
<evidence type="ECO:0000256" key="7">
    <source>
        <dbReference type="ARBA" id="ARBA00024867"/>
    </source>
</evidence>
<dbReference type="SMART" id="SM00862">
    <property type="entry name" value="Trans_reg_C"/>
    <property type="match status" value="1"/>
</dbReference>
<feature type="DNA-binding region" description="OmpR/PhoB-type" evidence="9">
    <location>
        <begin position="124"/>
        <end position="222"/>
    </location>
</feature>
<evidence type="ECO:0000313" key="16">
    <source>
        <dbReference type="Proteomes" id="UP000196386"/>
    </source>
</evidence>
<evidence type="ECO:0000256" key="8">
    <source>
        <dbReference type="PROSITE-ProRule" id="PRU00169"/>
    </source>
</evidence>
<protein>
    <recommendedName>
        <fullName evidence="1">Stage 0 sporulation protein A homolog</fullName>
    </recommendedName>
</protein>
<name>A0A174Q5B9_9FIRM</name>